<dbReference type="Pfam" id="PF07929">
    <property type="entry name" value="PRiA4_ORF3"/>
    <property type="match status" value="1"/>
</dbReference>
<accession>A0A084SE33</accession>
<dbReference type="SUPFAM" id="SSF159941">
    <property type="entry name" value="MM3350-like"/>
    <property type="match status" value="1"/>
</dbReference>
<feature type="domain" description="Plasmid pRiA4b Orf3-like" evidence="1">
    <location>
        <begin position="10"/>
        <end position="53"/>
    </location>
</feature>
<evidence type="ECO:0000259" key="1">
    <source>
        <dbReference type="Pfam" id="PF07929"/>
    </source>
</evidence>
<proteinExistence type="predicted"/>
<dbReference type="Gene3D" id="3.10.290.30">
    <property type="entry name" value="MM3350-like"/>
    <property type="match status" value="1"/>
</dbReference>
<organism evidence="2 3">
    <name type="scientific">Archangium violaceum Cb vi76</name>
    <dbReference type="NCBI Taxonomy" id="1406225"/>
    <lineage>
        <taxon>Bacteria</taxon>
        <taxon>Pseudomonadati</taxon>
        <taxon>Myxococcota</taxon>
        <taxon>Myxococcia</taxon>
        <taxon>Myxococcales</taxon>
        <taxon>Cystobacterineae</taxon>
        <taxon>Archangiaceae</taxon>
        <taxon>Archangium</taxon>
    </lineage>
</organism>
<dbReference type="Proteomes" id="UP000028547">
    <property type="component" value="Unassembled WGS sequence"/>
</dbReference>
<dbReference type="AlphaFoldDB" id="A0A084SE33"/>
<sequence length="63" mass="7393">MDLPLGAFGFTRGHKFIFRYDFGDDHRFQLTVADIQEHRSPRTEYPRVAARTGKALEQYPSYD</sequence>
<protein>
    <recommendedName>
        <fullName evidence="1">Plasmid pRiA4b Orf3-like domain-containing protein</fullName>
    </recommendedName>
</protein>
<dbReference type="InterPro" id="IPR024047">
    <property type="entry name" value="MM3350-like_sf"/>
</dbReference>
<evidence type="ECO:0000313" key="3">
    <source>
        <dbReference type="Proteomes" id="UP000028547"/>
    </source>
</evidence>
<name>A0A084SE33_9BACT</name>
<reference evidence="2 3" key="1">
    <citation type="submission" date="2014-07" db="EMBL/GenBank/DDBJ databases">
        <title>Draft Genome Sequence of Gephyronic Acid Producer, Cystobacter violaceus Strain Cb vi76.</title>
        <authorList>
            <person name="Stevens D.C."/>
            <person name="Young J."/>
            <person name="Carmichael R."/>
            <person name="Tan J."/>
            <person name="Taylor R.E."/>
        </authorList>
    </citation>
    <scope>NUCLEOTIDE SEQUENCE [LARGE SCALE GENOMIC DNA]</scope>
    <source>
        <strain evidence="2 3">Cb vi76</strain>
    </source>
</reference>
<evidence type="ECO:0000313" key="2">
    <source>
        <dbReference type="EMBL" id="KFA86718.1"/>
    </source>
</evidence>
<dbReference type="EMBL" id="JPMI01000426">
    <property type="protein sequence ID" value="KFA86718.1"/>
    <property type="molecule type" value="Genomic_DNA"/>
</dbReference>
<comment type="caution">
    <text evidence="2">The sequence shown here is derived from an EMBL/GenBank/DDBJ whole genome shotgun (WGS) entry which is preliminary data.</text>
</comment>
<gene>
    <name evidence="2" type="ORF">Q664_52520</name>
</gene>
<dbReference type="InterPro" id="IPR012912">
    <property type="entry name" value="Plasmid_pRiA4b_Orf3-like"/>
</dbReference>